<keyword evidence="2" id="KW-0547">Nucleotide-binding</keyword>
<dbReference type="PANTHER" id="PTHR12755:SF3">
    <property type="entry name" value="POLYNUCLEOTIDE 5'-HYDROXYL-KINASE NOL9"/>
    <property type="match status" value="1"/>
</dbReference>
<dbReference type="GO" id="GO:0051731">
    <property type="term" value="F:polynucleotide 5'-hydroxyl-kinase activity"/>
    <property type="evidence" value="ECO:0007669"/>
    <property type="project" value="InterPro"/>
</dbReference>
<dbReference type="SUPFAM" id="SSF52540">
    <property type="entry name" value="P-loop containing nucleoside triphosphate hydrolases"/>
    <property type="match status" value="1"/>
</dbReference>
<name>A0A3B0T5V6_9ZZZZ</name>
<reference evidence="6" key="1">
    <citation type="submission" date="2018-06" db="EMBL/GenBank/DDBJ databases">
        <authorList>
            <person name="Zhirakovskaya E."/>
        </authorList>
    </citation>
    <scope>NUCLEOTIDE SEQUENCE</scope>
</reference>
<dbReference type="InterPro" id="IPR027417">
    <property type="entry name" value="P-loop_NTPase"/>
</dbReference>
<dbReference type="GO" id="GO:0006396">
    <property type="term" value="P:RNA processing"/>
    <property type="evidence" value="ECO:0007669"/>
    <property type="project" value="InterPro"/>
</dbReference>
<dbReference type="GO" id="GO:0005524">
    <property type="term" value="F:ATP binding"/>
    <property type="evidence" value="ECO:0007669"/>
    <property type="project" value="UniProtKB-KW"/>
</dbReference>
<evidence type="ECO:0000256" key="4">
    <source>
        <dbReference type="ARBA" id="ARBA00022840"/>
    </source>
</evidence>
<proteinExistence type="predicted"/>
<evidence type="ECO:0000313" key="6">
    <source>
        <dbReference type="EMBL" id="VAW07709.1"/>
    </source>
</evidence>
<dbReference type="SMART" id="SM00382">
    <property type="entry name" value="AAA"/>
    <property type="match status" value="1"/>
</dbReference>
<feature type="domain" description="AAA+ ATPase" evidence="5">
    <location>
        <begin position="16"/>
        <end position="178"/>
    </location>
</feature>
<dbReference type="InterPro" id="IPR032319">
    <property type="entry name" value="CLP1_P"/>
</dbReference>
<keyword evidence="4" id="KW-0067">ATP-binding</keyword>
<accession>A0A3B0T5V6</accession>
<evidence type="ECO:0000256" key="3">
    <source>
        <dbReference type="ARBA" id="ARBA00022777"/>
    </source>
</evidence>
<evidence type="ECO:0000256" key="1">
    <source>
        <dbReference type="ARBA" id="ARBA00022679"/>
    </source>
</evidence>
<organism evidence="6">
    <name type="scientific">hydrothermal vent metagenome</name>
    <dbReference type="NCBI Taxonomy" id="652676"/>
    <lineage>
        <taxon>unclassified sequences</taxon>
        <taxon>metagenomes</taxon>
        <taxon>ecological metagenomes</taxon>
    </lineage>
</organism>
<dbReference type="InterPro" id="IPR003593">
    <property type="entry name" value="AAA+_ATPase"/>
</dbReference>
<evidence type="ECO:0000259" key="5">
    <source>
        <dbReference type="SMART" id="SM00382"/>
    </source>
</evidence>
<dbReference type="Gene3D" id="3.40.50.300">
    <property type="entry name" value="P-loop containing nucleotide triphosphate hydrolases"/>
    <property type="match status" value="1"/>
</dbReference>
<dbReference type="Pfam" id="PF16575">
    <property type="entry name" value="CLP1_P"/>
    <property type="match status" value="1"/>
</dbReference>
<dbReference type="InterPro" id="IPR045116">
    <property type="entry name" value="Clp1/Grc3"/>
</dbReference>
<dbReference type="PANTHER" id="PTHR12755">
    <property type="entry name" value="CLEAVAGE/POLYADENYLATION FACTOR IA SUBUNIT CLP1P"/>
    <property type="match status" value="1"/>
</dbReference>
<sequence length="297" mass="31554">MQQQRFASIRERMVGETGVVMLIGPRDTGKTTLGRLLIADALDAGLRCALVDADTARSSVGPPACVGLRFVSSSEDLDNVAQADALRFVGSTHPRGVVLPHVVAVAALVAQARERAELIVVDTTSAVAGVVGQTLKYHLAELAQPSVIIALQRGTEMDAIVGMLRRFLSSRVAVLEPEVQVVPAGPVQAAEELAAAFRRELSPPLPRWRVQPTVFAPTLPDGFELEPLDGTIVGIQNSSGECLGLGVLDHDGDTLRVATHHGESMSGLRVGSLKVDLTTFATTRIRLRELFFGLSAS</sequence>
<dbReference type="AlphaFoldDB" id="A0A3B0T5V6"/>
<gene>
    <name evidence="6" type="ORF">MNBD_ACTINO02-3274</name>
</gene>
<protein>
    <recommendedName>
        <fullName evidence="5">AAA+ ATPase domain-containing protein</fullName>
    </recommendedName>
</protein>
<evidence type="ECO:0000256" key="2">
    <source>
        <dbReference type="ARBA" id="ARBA00022741"/>
    </source>
</evidence>
<keyword evidence="3" id="KW-0418">Kinase</keyword>
<dbReference type="EMBL" id="UOEK01000414">
    <property type="protein sequence ID" value="VAW07709.1"/>
    <property type="molecule type" value="Genomic_DNA"/>
</dbReference>
<keyword evidence="1" id="KW-0808">Transferase</keyword>